<accession>A0A0R3C6T5</accession>
<dbReference type="InterPro" id="IPR027417">
    <property type="entry name" value="P-loop_NTPase"/>
</dbReference>
<organism evidence="1 2">
    <name type="scientific">Bradyrhizobium yuanmingense</name>
    <dbReference type="NCBI Taxonomy" id="108015"/>
    <lineage>
        <taxon>Bacteria</taxon>
        <taxon>Pseudomonadati</taxon>
        <taxon>Pseudomonadota</taxon>
        <taxon>Alphaproteobacteria</taxon>
        <taxon>Hyphomicrobiales</taxon>
        <taxon>Nitrobacteraceae</taxon>
        <taxon>Bradyrhizobium</taxon>
    </lineage>
</organism>
<keyword evidence="1" id="KW-0808">Transferase</keyword>
<comment type="caution">
    <text evidence="1">The sequence shown here is derived from an EMBL/GenBank/DDBJ whole genome shotgun (WGS) entry which is preliminary data.</text>
</comment>
<dbReference type="Gene3D" id="3.40.50.300">
    <property type="entry name" value="P-loop containing nucleotide triphosphate hydrolases"/>
    <property type="match status" value="1"/>
</dbReference>
<evidence type="ECO:0000313" key="1">
    <source>
        <dbReference type="EMBL" id="KRP93335.1"/>
    </source>
</evidence>
<dbReference type="Proteomes" id="UP000051380">
    <property type="component" value="Unassembled WGS sequence"/>
</dbReference>
<dbReference type="STRING" id="108015.GA0061099_101247"/>
<sequence length="171" mass="18623">MKHSSSLIVFGGLPGTGKTTIARELTARLAATYLRIDAIEQPLRDAGFIVGAAGYAVANTLAAENLKLGRIVIADCVNPVLASRAGWRQTALRTGAGIVEIEVICSEPALHRQRVENRLPDIDGHKVPTWDDVVSLTYEPWDREHLVLDTAESSLDHVLDRVEAHVRDKIG</sequence>
<dbReference type="PANTHER" id="PTHR37807:SF3">
    <property type="entry name" value="OS07G0160300 PROTEIN"/>
    <property type="match status" value="1"/>
</dbReference>
<dbReference type="SUPFAM" id="SSF52540">
    <property type="entry name" value="P-loop containing nucleoside triphosphate hydrolases"/>
    <property type="match status" value="1"/>
</dbReference>
<keyword evidence="1" id="KW-0418">Kinase</keyword>
<dbReference type="RefSeq" id="WP_057028760.1">
    <property type="nucleotide sequence ID" value="NZ_LJYF01000030.1"/>
</dbReference>
<reference evidence="1 2" key="1">
    <citation type="submission" date="2015-09" db="EMBL/GenBank/DDBJ databases">
        <title>Draft Genome Sequence of the Strain BR 3267 (Bradyrhizobium yuanmingense) recommended as inoculant for cowpea in Brazil.</title>
        <authorList>
            <person name="Simoes-Araujo J.L."/>
            <person name="Zilli J.E."/>
        </authorList>
    </citation>
    <scope>NUCLEOTIDE SEQUENCE [LARGE SCALE GENOMIC DNA]</scope>
    <source>
        <strain evidence="1 2">BR3267</strain>
    </source>
</reference>
<proteinExistence type="predicted"/>
<protein>
    <submittedName>
        <fullName evidence="1">Kinase</fullName>
    </submittedName>
</protein>
<dbReference type="Pfam" id="PF13671">
    <property type="entry name" value="AAA_33"/>
    <property type="match status" value="1"/>
</dbReference>
<evidence type="ECO:0000313" key="2">
    <source>
        <dbReference type="Proteomes" id="UP000051380"/>
    </source>
</evidence>
<gene>
    <name evidence="1" type="ORF">AOQ72_27335</name>
</gene>
<dbReference type="AlphaFoldDB" id="A0A0R3C6T5"/>
<dbReference type="GO" id="GO:0016301">
    <property type="term" value="F:kinase activity"/>
    <property type="evidence" value="ECO:0007669"/>
    <property type="project" value="UniProtKB-KW"/>
</dbReference>
<dbReference type="OrthoDB" id="3819922at2"/>
<name>A0A0R3C6T5_9BRAD</name>
<dbReference type="PANTHER" id="PTHR37807">
    <property type="entry name" value="OS07G0160300 PROTEIN"/>
    <property type="match status" value="1"/>
</dbReference>
<dbReference type="EMBL" id="LJYF01000030">
    <property type="protein sequence ID" value="KRP93335.1"/>
    <property type="molecule type" value="Genomic_DNA"/>
</dbReference>